<feature type="region of interest" description="Disordered" evidence="1">
    <location>
        <begin position="1"/>
        <end position="26"/>
    </location>
</feature>
<dbReference type="EMBL" id="CAEY01000889">
    <property type="status" value="NOT_ANNOTATED_CDS"/>
    <property type="molecule type" value="Genomic_DNA"/>
</dbReference>
<dbReference type="Proteomes" id="UP000015104">
    <property type="component" value="Unassembled WGS sequence"/>
</dbReference>
<accession>T1L110</accession>
<dbReference type="EnsemblMetazoa" id="tetur31g00070.1">
    <property type="protein sequence ID" value="tetur31g00070.1"/>
    <property type="gene ID" value="tetur31g00070"/>
</dbReference>
<name>T1L110_TETUR</name>
<dbReference type="EnsemblMetazoa" id="tetur39g00040.1">
    <property type="protein sequence ID" value="tetur39g00040.1"/>
    <property type="gene ID" value="tetur39g00040"/>
</dbReference>
<evidence type="ECO:0000256" key="1">
    <source>
        <dbReference type="SAM" id="MobiDB-lite"/>
    </source>
</evidence>
<organism evidence="2 3">
    <name type="scientific">Tetranychus urticae</name>
    <name type="common">Two-spotted spider mite</name>
    <dbReference type="NCBI Taxonomy" id="32264"/>
    <lineage>
        <taxon>Eukaryota</taxon>
        <taxon>Metazoa</taxon>
        <taxon>Ecdysozoa</taxon>
        <taxon>Arthropoda</taxon>
        <taxon>Chelicerata</taxon>
        <taxon>Arachnida</taxon>
        <taxon>Acari</taxon>
        <taxon>Acariformes</taxon>
        <taxon>Trombidiformes</taxon>
        <taxon>Prostigmata</taxon>
        <taxon>Eleutherengona</taxon>
        <taxon>Raphignathae</taxon>
        <taxon>Tetranychoidea</taxon>
        <taxon>Tetranychidae</taxon>
        <taxon>Tetranychus</taxon>
    </lineage>
</organism>
<reference evidence="2" key="2">
    <citation type="submission" date="2015-06" db="UniProtKB">
        <authorList>
            <consortium name="EnsemblMetazoa"/>
        </authorList>
    </citation>
    <scope>IDENTIFICATION</scope>
</reference>
<evidence type="ECO:0000313" key="2">
    <source>
        <dbReference type="EnsemblMetazoa" id="tetur31g00070.1"/>
    </source>
</evidence>
<keyword evidence="3" id="KW-1185">Reference proteome</keyword>
<proteinExistence type="predicted"/>
<evidence type="ECO:0000313" key="3">
    <source>
        <dbReference type="Proteomes" id="UP000015104"/>
    </source>
</evidence>
<feature type="compositionally biased region" description="Basic and acidic residues" evidence="1">
    <location>
        <begin position="1"/>
        <end position="19"/>
    </location>
</feature>
<dbReference type="EMBL" id="CAEY01001096">
    <property type="status" value="NOT_ANNOTATED_CDS"/>
    <property type="molecule type" value="Genomic_DNA"/>
</dbReference>
<dbReference type="HOGENOM" id="CLU_3417533_0_0_1"/>
<sequence length="26" mass="2970">MFRHEDDFEDEPASKDSQSRKAISSG</sequence>
<reference evidence="3" key="1">
    <citation type="submission" date="2011-08" db="EMBL/GenBank/DDBJ databases">
        <authorList>
            <person name="Rombauts S."/>
        </authorList>
    </citation>
    <scope>NUCLEOTIDE SEQUENCE</scope>
    <source>
        <strain evidence="3">London</strain>
    </source>
</reference>
<protein>
    <submittedName>
        <fullName evidence="2">Uncharacterized protein</fullName>
    </submittedName>
</protein>
<dbReference type="AlphaFoldDB" id="T1L110"/>